<dbReference type="PANTHER" id="PTHR30055">
    <property type="entry name" value="HTH-TYPE TRANSCRIPTIONAL REGULATOR RUTR"/>
    <property type="match status" value="1"/>
</dbReference>
<reference evidence="4 5" key="1">
    <citation type="submission" date="2021-07" db="EMBL/GenBank/DDBJ databases">
        <title>Whole Genome Sequence of Nocardia Iowensis.</title>
        <authorList>
            <person name="Lamm A."/>
            <person name="Collins-Fairclough A.M."/>
            <person name="Bunk B."/>
            <person name="Sproer C."/>
        </authorList>
    </citation>
    <scope>NUCLEOTIDE SEQUENCE [LARGE SCALE GENOMIC DNA]</scope>
    <source>
        <strain evidence="4 5">NRRL 5646</strain>
    </source>
</reference>
<evidence type="ECO:0000259" key="3">
    <source>
        <dbReference type="PROSITE" id="PS50977"/>
    </source>
</evidence>
<evidence type="ECO:0000256" key="1">
    <source>
        <dbReference type="ARBA" id="ARBA00023125"/>
    </source>
</evidence>
<dbReference type="Pfam" id="PF00440">
    <property type="entry name" value="TetR_N"/>
    <property type="match status" value="1"/>
</dbReference>
<proteinExistence type="predicted"/>
<dbReference type="InterPro" id="IPR050109">
    <property type="entry name" value="HTH-type_TetR-like_transc_reg"/>
</dbReference>
<evidence type="ECO:0000256" key="2">
    <source>
        <dbReference type="PROSITE-ProRule" id="PRU00335"/>
    </source>
</evidence>
<dbReference type="EMBL" id="CP078145">
    <property type="protein sequence ID" value="QXN94366.1"/>
    <property type="molecule type" value="Genomic_DNA"/>
</dbReference>
<evidence type="ECO:0000313" key="4">
    <source>
        <dbReference type="EMBL" id="QXN94366.1"/>
    </source>
</evidence>
<organism evidence="4 5">
    <name type="scientific">Nocardia iowensis</name>
    <dbReference type="NCBI Taxonomy" id="204891"/>
    <lineage>
        <taxon>Bacteria</taxon>
        <taxon>Bacillati</taxon>
        <taxon>Actinomycetota</taxon>
        <taxon>Actinomycetes</taxon>
        <taxon>Mycobacteriales</taxon>
        <taxon>Nocardiaceae</taxon>
        <taxon>Nocardia</taxon>
    </lineage>
</organism>
<dbReference type="InterPro" id="IPR001647">
    <property type="entry name" value="HTH_TetR"/>
</dbReference>
<keyword evidence="1 2" id="KW-0238">DNA-binding</keyword>
<accession>A0ABX8S396</accession>
<gene>
    <name evidence="4" type="ORF">KV110_15685</name>
</gene>
<protein>
    <submittedName>
        <fullName evidence="4">TetR/AcrR family transcriptional regulator</fullName>
    </submittedName>
</protein>
<feature type="DNA-binding region" description="H-T-H motif" evidence="2">
    <location>
        <begin position="39"/>
        <end position="58"/>
    </location>
</feature>
<name>A0ABX8S396_NOCIO</name>
<dbReference type="PROSITE" id="PS50977">
    <property type="entry name" value="HTH_TETR_2"/>
    <property type="match status" value="1"/>
</dbReference>
<evidence type="ECO:0000313" key="5">
    <source>
        <dbReference type="Proteomes" id="UP000694257"/>
    </source>
</evidence>
<sequence length="197" mass="22213">MARTEGRRHSDAARSHQTRERILRAAVDSLIEDGYAATSIGAIQARAEISRGALLHQYPNKAHLLVDAVRHLSDQQMREAIDNAEAKAAEDDWIDALWHIFATPLFGAVLELWVAARTDTDLREALLRYQRELHGNIRATIVANTEATPENFDTIFEMTLTYFRGLALTTILSTNHRDKLLADWRIAVHTMSSDKTP</sequence>
<feature type="domain" description="HTH tetR-type" evidence="3">
    <location>
        <begin position="16"/>
        <end position="76"/>
    </location>
</feature>
<dbReference type="Proteomes" id="UP000694257">
    <property type="component" value="Chromosome"/>
</dbReference>
<dbReference type="RefSeq" id="WP_218476880.1">
    <property type="nucleotide sequence ID" value="NZ_BAABJN010000015.1"/>
</dbReference>
<keyword evidence="5" id="KW-1185">Reference proteome</keyword>
<dbReference type="PANTHER" id="PTHR30055:SF226">
    <property type="entry name" value="HTH-TYPE TRANSCRIPTIONAL REGULATOR PKSA"/>
    <property type="match status" value="1"/>
</dbReference>